<dbReference type="RefSeq" id="WP_126351171.1">
    <property type="nucleotide sequence ID" value="NZ_RXPE01000003.1"/>
</dbReference>
<keyword evidence="1" id="KW-0472">Membrane</keyword>
<gene>
    <name evidence="2" type="ORF">EJ104_02445</name>
</gene>
<evidence type="ECO:0000256" key="1">
    <source>
        <dbReference type="SAM" id="Phobius"/>
    </source>
</evidence>
<keyword evidence="1" id="KW-0812">Transmembrane</keyword>
<accession>A0A3S0KFQ3</accession>
<sequence length="71" mass="7999">MLVASLFGLIISGLFLPLAGDLNLTFWQQKLLVALCVLTVVCSWLMAHLAYCCTTVRTPLGWTFQVMMFWT</sequence>
<organism evidence="2 3">
    <name type="scientific">Deinococcus radiophilus</name>
    <dbReference type="NCBI Taxonomy" id="32062"/>
    <lineage>
        <taxon>Bacteria</taxon>
        <taxon>Thermotogati</taxon>
        <taxon>Deinococcota</taxon>
        <taxon>Deinococci</taxon>
        <taxon>Deinococcales</taxon>
        <taxon>Deinococcaceae</taxon>
        <taxon>Deinococcus</taxon>
    </lineage>
</organism>
<name>A0A3S0KFQ3_9DEIO</name>
<reference evidence="2 3" key="1">
    <citation type="submission" date="2018-12" db="EMBL/GenBank/DDBJ databases">
        <title>Deinococcus radiophilus ATCC 27603 genome sequencing and assembly.</title>
        <authorList>
            <person name="Maclea K.S."/>
            <person name="Maynard C.R."/>
        </authorList>
    </citation>
    <scope>NUCLEOTIDE SEQUENCE [LARGE SCALE GENOMIC DNA]</scope>
    <source>
        <strain evidence="2 3">ATCC 27603</strain>
    </source>
</reference>
<evidence type="ECO:0000313" key="3">
    <source>
        <dbReference type="Proteomes" id="UP000277766"/>
    </source>
</evidence>
<feature type="transmembrane region" description="Helical" evidence="1">
    <location>
        <begin position="31"/>
        <end position="51"/>
    </location>
</feature>
<evidence type="ECO:0000313" key="2">
    <source>
        <dbReference type="EMBL" id="RTR29826.1"/>
    </source>
</evidence>
<dbReference type="EMBL" id="RXPE01000003">
    <property type="protein sequence ID" value="RTR29826.1"/>
    <property type="molecule type" value="Genomic_DNA"/>
</dbReference>
<dbReference type="Proteomes" id="UP000277766">
    <property type="component" value="Unassembled WGS sequence"/>
</dbReference>
<feature type="transmembrane region" description="Helical" evidence="1">
    <location>
        <begin position="6"/>
        <end position="24"/>
    </location>
</feature>
<proteinExistence type="predicted"/>
<protein>
    <submittedName>
        <fullName evidence="2">Uncharacterized protein</fullName>
    </submittedName>
</protein>
<comment type="caution">
    <text evidence="2">The sequence shown here is derived from an EMBL/GenBank/DDBJ whole genome shotgun (WGS) entry which is preliminary data.</text>
</comment>
<dbReference type="AlphaFoldDB" id="A0A3S0KFQ3"/>
<keyword evidence="1" id="KW-1133">Transmembrane helix</keyword>
<keyword evidence="3" id="KW-1185">Reference proteome</keyword>